<dbReference type="CDD" id="cd05233">
    <property type="entry name" value="SDR_c"/>
    <property type="match status" value="1"/>
</dbReference>
<dbReference type="PRINTS" id="PR00080">
    <property type="entry name" value="SDRFAMILY"/>
</dbReference>
<organism evidence="2 3">
    <name type="scientific">Kaistia defluvii</name>
    <dbReference type="NCBI Taxonomy" id="410841"/>
    <lineage>
        <taxon>Bacteria</taxon>
        <taxon>Pseudomonadati</taxon>
        <taxon>Pseudomonadota</taxon>
        <taxon>Alphaproteobacteria</taxon>
        <taxon>Hyphomicrobiales</taxon>
        <taxon>Kaistiaceae</taxon>
        <taxon>Kaistia</taxon>
    </lineage>
</organism>
<sequence length="259" mass="26490">MSATFAGKRVAITGAAGGIGQTLCRLFGGEGAFIVALDKSDKVLGLVESLAAEGIAAKAAVVDIGSAEAVAAAFASSGDIDILVNNAGYSHHPTLAQTDPAAWQSEMNGNLGGAHACAHAVLPGMVSRHSGSIVNVGSVNALHALGDPAYSAAKAGMIALTKALAMEYGRYGIRANIVLPGTVRSPLWDERAKKDPKVLETLQRWYPLGRIVDPIEVARVVAFLASDAASAVTGAAIPVDCGLTAGNIVMSRELTLEDF</sequence>
<protein>
    <submittedName>
        <fullName evidence="2">NAD(P)-dependent dehydrogenase (Short-subunit alcohol dehydrogenase family)</fullName>
    </submittedName>
</protein>
<comment type="similarity">
    <text evidence="1">Belongs to the short-chain dehydrogenases/reductases (SDR) family.</text>
</comment>
<comment type="caution">
    <text evidence="2">The sequence shown here is derived from an EMBL/GenBank/DDBJ whole genome shotgun (WGS) entry which is preliminary data.</text>
</comment>
<evidence type="ECO:0000256" key="1">
    <source>
        <dbReference type="ARBA" id="ARBA00006484"/>
    </source>
</evidence>
<dbReference type="RefSeq" id="WP_354549064.1">
    <property type="nucleotide sequence ID" value="NZ_JBEPSM010000001.1"/>
</dbReference>
<evidence type="ECO:0000313" key="2">
    <source>
        <dbReference type="EMBL" id="MET4632994.1"/>
    </source>
</evidence>
<dbReference type="SUPFAM" id="SSF51735">
    <property type="entry name" value="NAD(P)-binding Rossmann-fold domains"/>
    <property type="match status" value="1"/>
</dbReference>
<proteinExistence type="inferred from homology"/>
<dbReference type="EMBL" id="JBEPSM010000001">
    <property type="protein sequence ID" value="MET4632994.1"/>
    <property type="molecule type" value="Genomic_DNA"/>
</dbReference>
<dbReference type="Pfam" id="PF13561">
    <property type="entry name" value="adh_short_C2"/>
    <property type="match status" value="1"/>
</dbReference>
<dbReference type="Proteomes" id="UP001549321">
    <property type="component" value="Unassembled WGS sequence"/>
</dbReference>
<name>A0ABV2QVD8_9HYPH</name>
<accession>A0ABV2QVD8</accession>
<evidence type="ECO:0000313" key="3">
    <source>
        <dbReference type="Proteomes" id="UP001549321"/>
    </source>
</evidence>
<dbReference type="PRINTS" id="PR00081">
    <property type="entry name" value="GDHRDH"/>
</dbReference>
<dbReference type="PANTHER" id="PTHR42760">
    <property type="entry name" value="SHORT-CHAIN DEHYDROGENASES/REDUCTASES FAMILY MEMBER"/>
    <property type="match status" value="1"/>
</dbReference>
<reference evidence="2 3" key="1">
    <citation type="submission" date="2024-06" db="EMBL/GenBank/DDBJ databases">
        <title>Sorghum-associated microbial communities from plants grown in Nebraska, USA.</title>
        <authorList>
            <person name="Schachtman D."/>
        </authorList>
    </citation>
    <scope>NUCLEOTIDE SEQUENCE [LARGE SCALE GENOMIC DNA]</scope>
    <source>
        <strain evidence="2 3">3207</strain>
    </source>
</reference>
<dbReference type="Gene3D" id="3.40.50.720">
    <property type="entry name" value="NAD(P)-binding Rossmann-like Domain"/>
    <property type="match status" value="1"/>
</dbReference>
<gene>
    <name evidence="2" type="ORF">ABIE08_000907</name>
</gene>
<dbReference type="InterPro" id="IPR036291">
    <property type="entry name" value="NAD(P)-bd_dom_sf"/>
</dbReference>
<dbReference type="InterPro" id="IPR002347">
    <property type="entry name" value="SDR_fam"/>
</dbReference>
<keyword evidence="3" id="KW-1185">Reference proteome</keyword>